<dbReference type="PROSITE" id="PS50283">
    <property type="entry name" value="NA_SOLUT_SYMP_3"/>
    <property type="match status" value="1"/>
</dbReference>
<keyword evidence="6 11" id="KW-1133">Transmembrane helix</keyword>
<keyword evidence="5 11" id="KW-0812">Transmembrane</keyword>
<keyword evidence="3" id="KW-0813">Transport</keyword>
<dbReference type="GO" id="GO:0005886">
    <property type="term" value="C:plasma membrane"/>
    <property type="evidence" value="ECO:0007669"/>
    <property type="project" value="UniProtKB-SubCell"/>
</dbReference>
<sequence length="89" mass="9542">MVSRTLSAVDYVLLAILLLSSSVIGVIFGFFKSKKNSAKEFLLADGDMAMFPTALSSMVSFLSAITLIGTPSEIYISGTMYTYIGKSNV</sequence>
<dbReference type="GO" id="GO:0015293">
    <property type="term" value="F:symporter activity"/>
    <property type="evidence" value="ECO:0007669"/>
    <property type="project" value="TreeGrafter"/>
</dbReference>
<name>A0A815XXT3_9BILA</name>
<proteinExistence type="inferred from homology"/>
<evidence type="ECO:0000256" key="8">
    <source>
        <dbReference type="ARBA" id="ARBA00023065"/>
    </source>
</evidence>
<dbReference type="Gene3D" id="1.20.1730.10">
    <property type="entry name" value="Sodium/glucose cotransporter"/>
    <property type="match status" value="1"/>
</dbReference>
<reference evidence="12" key="1">
    <citation type="submission" date="2021-02" db="EMBL/GenBank/DDBJ databases">
        <authorList>
            <person name="Nowell W R."/>
        </authorList>
    </citation>
    <scope>NUCLEOTIDE SEQUENCE</scope>
</reference>
<evidence type="ECO:0000256" key="2">
    <source>
        <dbReference type="ARBA" id="ARBA00006434"/>
    </source>
</evidence>
<dbReference type="EMBL" id="CAJNOU010013129">
    <property type="protein sequence ID" value="CAF1563961.1"/>
    <property type="molecule type" value="Genomic_DNA"/>
</dbReference>
<dbReference type="GO" id="GO:0006814">
    <property type="term" value="P:sodium ion transport"/>
    <property type="evidence" value="ECO:0007669"/>
    <property type="project" value="UniProtKB-KW"/>
</dbReference>
<evidence type="ECO:0000256" key="7">
    <source>
        <dbReference type="ARBA" id="ARBA00023053"/>
    </source>
</evidence>
<comment type="subcellular location">
    <subcellularLocation>
        <location evidence="1">Cell membrane</location>
        <topology evidence="1">Multi-pass membrane protein</topology>
    </subcellularLocation>
</comment>
<dbReference type="Proteomes" id="UP000663889">
    <property type="component" value="Unassembled WGS sequence"/>
</dbReference>
<evidence type="ECO:0000256" key="10">
    <source>
        <dbReference type="ARBA" id="ARBA00023201"/>
    </source>
</evidence>
<keyword evidence="8" id="KW-0406">Ion transport</keyword>
<keyword evidence="7" id="KW-0915">Sodium</keyword>
<protein>
    <recommendedName>
        <fullName evidence="14">Sodium-dependent multivitamin transporter</fullName>
    </recommendedName>
</protein>
<evidence type="ECO:0000256" key="4">
    <source>
        <dbReference type="ARBA" id="ARBA00022475"/>
    </source>
</evidence>
<evidence type="ECO:0000313" key="13">
    <source>
        <dbReference type="Proteomes" id="UP000663889"/>
    </source>
</evidence>
<accession>A0A815XXT3</accession>
<gene>
    <name evidence="12" type="ORF">SEV965_LOCUS39267</name>
</gene>
<dbReference type="PANTHER" id="PTHR42985">
    <property type="entry name" value="SODIUM-COUPLED MONOCARBOXYLATE TRANSPORTER"/>
    <property type="match status" value="1"/>
</dbReference>
<evidence type="ECO:0000256" key="9">
    <source>
        <dbReference type="ARBA" id="ARBA00023136"/>
    </source>
</evidence>
<keyword evidence="10" id="KW-0739">Sodium transport</keyword>
<dbReference type="AlphaFoldDB" id="A0A815XXT3"/>
<organism evidence="12 13">
    <name type="scientific">Rotaria sordida</name>
    <dbReference type="NCBI Taxonomy" id="392033"/>
    <lineage>
        <taxon>Eukaryota</taxon>
        <taxon>Metazoa</taxon>
        <taxon>Spiralia</taxon>
        <taxon>Gnathifera</taxon>
        <taxon>Rotifera</taxon>
        <taxon>Eurotatoria</taxon>
        <taxon>Bdelloidea</taxon>
        <taxon>Philodinida</taxon>
        <taxon>Philodinidae</taxon>
        <taxon>Rotaria</taxon>
    </lineage>
</organism>
<feature type="transmembrane region" description="Helical" evidence="11">
    <location>
        <begin position="12"/>
        <end position="31"/>
    </location>
</feature>
<evidence type="ECO:0000256" key="5">
    <source>
        <dbReference type="ARBA" id="ARBA00022692"/>
    </source>
</evidence>
<dbReference type="InterPro" id="IPR038377">
    <property type="entry name" value="Na/Glc_symporter_sf"/>
</dbReference>
<keyword evidence="4" id="KW-1003">Cell membrane</keyword>
<evidence type="ECO:0008006" key="14">
    <source>
        <dbReference type="Google" id="ProtNLM"/>
    </source>
</evidence>
<dbReference type="InterPro" id="IPR051163">
    <property type="entry name" value="Sodium:Solute_Symporter_SSF"/>
</dbReference>
<evidence type="ECO:0000256" key="6">
    <source>
        <dbReference type="ARBA" id="ARBA00022989"/>
    </source>
</evidence>
<evidence type="ECO:0000256" key="3">
    <source>
        <dbReference type="ARBA" id="ARBA00022448"/>
    </source>
</evidence>
<comment type="similarity">
    <text evidence="2">Belongs to the sodium:solute symporter (SSF) (TC 2.A.21) family.</text>
</comment>
<keyword evidence="9 11" id="KW-0472">Membrane</keyword>
<dbReference type="InterPro" id="IPR001734">
    <property type="entry name" value="Na/solute_symporter"/>
</dbReference>
<comment type="caution">
    <text evidence="12">The sequence shown here is derived from an EMBL/GenBank/DDBJ whole genome shotgun (WGS) entry which is preliminary data.</text>
</comment>
<feature type="transmembrane region" description="Helical" evidence="11">
    <location>
        <begin position="51"/>
        <end position="70"/>
    </location>
</feature>
<dbReference type="PANTHER" id="PTHR42985:SF2">
    <property type="entry name" value="SODIUM-DEPENDENT MULTIVITAMIN TRANSPORTER"/>
    <property type="match status" value="1"/>
</dbReference>
<evidence type="ECO:0000256" key="11">
    <source>
        <dbReference type="SAM" id="Phobius"/>
    </source>
</evidence>
<evidence type="ECO:0000313" key="12">
    <source>
        <dbReference type="EMBL" id="CAF1563961.1"/>
    </source>
</evidence>
<evidence type="ECO:0000256" key="1">
    <source>
        <dbReference type="ARBA" id="ARBA00004651"/>
    </source>
</evidence>